<dbReference type="EMBL" id="JAAGAX010000012">
    <property type="protein sequence ID" value="KAF2297494.1"/>
    <property type="molecule type" value="Genomic_DNA"/>
</dbReference>
<evidence type="ECO:0000313" key="3">
    <source>
        <dbReference type="Proteomes" id="UP000467840"/>
    </source>
</evidence>
<comment type="caution">
    <text evidence="2">The sequence shown here is derived from an EMBL/GenBank/DDBJ whole genome shotgun (WGS) entry which is preliminary data.</text>
</comment>
<dbReference type="Proteomes" id="UP000467840">
    <property type="component" value="Chromosome 18"/>
</dbReference>
<feature type="compositionally biased region" description="Polar residues" evidence="1">
    <location>
        <begin position="1"/>
        <end position="17"/>
    </location>
</feature>
<dbReference type="AlphaFoldDB" id="A0A6A6L949"/>
<reference evidence="2 3" key="1">
    <citation type="journal article" date="2020" name="Mol. Plant">
        <title>The Chromosome-Based Rubber Tree Genome Provides New Insights into Spurge Genome Evolution and Rubber Biosynthesis.</title>
        <authorList>
            <person name="Liu J."/>
            <person name="Shi C."/>
            <person name="Shi C.C."/>
            <person name="Li W."/>
            <person name="Zhang Q.J."/>
            <person name="Zhang Y."/>
            <person name="Li K."/>
            <person name="Lu H.F."/>
            <person name="Shi C."/>
            <person name="Zhu S.T."/>
            <person name="Xiao Z.Y."/>
            <person name="Nan H."/>
            <person name="Yue Y."/>
            <person name="Zhu X.G."/>
            <person name="Wu Y."/>
            <person name="Hong X.N."/>
            <person name="Fan G.Y."/>
            <person name="Tong Y."/>
            <person name="Zhang D."/>
            <person name="Mao C.L."/>
            <person name="Liu Y.L."/>
            <person name="Hao S.J."/>
            <person name="Liu W.Q."/>
            <person name="Lv M.Q."/>
            <person name="Zhang H.B."/>
            <person name="Liu Y."/>
            <person name="Hu-Tang G.R."/>
            <person name="Wang J.P."/>
            <person name="Wang J.H."/>
            <person name="Sun Y.H."/>
            <person name="Ni S.B."/>
            <person name="Chen W.B."/>
            <person name="Zhang X.C."/>
            <person name="Jiao Y.N."/>
            <person name="Eichler E.E."/>
            <person name="Li G.H."/>
            <person name="Liu X."/>
            <person name="Gao L.Z."/>
        </authorList>
    </citation>
    <scope>NUCLEOTIDE SEQUENCE [LARGE SCALE GENOMIC DNA]</scope>
    <source>
        <strain evidence="3">cv. GT1</strain>
        <tissue evidence="2">Leaf</tissue>
    </source>
</reference>
<sequence length="156" mass="17818">MWYQSRPQTIRITQAPQQDRGRQGADGDKGVARIGWERMSGLNGTEVDKSFPQSTSDKNGVDPRDKCGLSCSSWYMPETSKMLIIWAYASLPDRGRLTWGPWPRGPRCRTGLELPSRDMLHRLIRHTICPADEDENEKLSGRFLMWVSTGNDFVYP</sequence>
<gene>
    <name evidence="2" type="ORF">GH714_024389</name>
</gene>
<keyword evidence="3" id="KW-1185">Reference proteome</keyword>
<feature type="compositionally biased region" description="Basic and acidic residues" evidence="1">
    <location>
        <begin position="19"/>
        <end position="31"/>
    </location>
</feature>
<evidence type="ECO:0000313" key="2">
    <source>
        <dbReference type="EMBL" id="KAF2297494.1"/>
    </source>
</evidence>
<evidence type="ECO:0000256" key="1">
    <source>
        <dbReference type="SAM" id="MobiDB-lite"/>
    </source>
</evidence>
<feature type="region of interest" description="Disordered" evidence="1">
    <location>
        <begin position="1"/>
        <end position="65"/>
    </location>
</feature>
<proteinExistence type="predicted"/>
<organism evidence="2 3">
    <name type="scientific">Hevea brasiliensis</name>
    <name type="common">Para rubber tree</name>
    <name type="synonym">Siphonia brasiliensis</name>
    <dbReference type="NCBI Taxonomy" id="3981"/>
    <lineage>
        <taxon>Eukaryota</taxon>
        <taxon>Viridiplantae</taxon>
        <taxon>Streptophyta</taxon>
        <taxon>Embryophyta</taxon>
        <taxon>Tracheophyta</taxon>
        <taxon>Spermatophyta</taxon>
        <taxon>Magnoliopsida</taxon>
        <taxon>eudicotyledons</taxon>
        <taxon>Gunneridae</taxon>
        <taxon>Pentapetalae</taxon>
        <taxon>rosids</taxon>
        <taxon>fabids</taxon>
        <taxon>Malpighiales</taxon>
        <taxon>Euphorbiaceae</taxon>
        <taxon>Crotonoideae</taxon>
        <taxon>Micrandreae</taxon>
        <taxon>Hevea</taxon>
    </lineage>
</organism>
<name>A0A6A6L949_HEVBR</name>
<accession>A0A6A6L949</accession>
<protein>
    <submittedName>
        <fullName evidence="2">Uncharacterized protein</fullName>
    </submittedName>
</protein>